<comment type="caution">
    <text evidence="3">The sequence shown here is derived from an EMBL/GenBank/DDBJ whole genome shotgun (WGS) entry which is preliminary data.</text>
</comment>
<dbReference type="EMBL" id="JAATJV010386764">
    <property type="protein sequence ID" value="MBZ3883371.1"/>
    <property type="molecule type" value="Genomic_DNA"/>
</dbReference>
<feature type="compositionally biased region" description="Polar residues" evidence="1">
    <location>
        <begin position="90"/>
        <end position="99"/>
    </location>
</feature>
<organism evidence="3 4">
    <name type="scientific">Sciurus carolinensis</name>
    <name type="common">Eastern gray squirrel</name>
    <dbReference type="NCBI Taxonomy" id="30640"/>
    <lineage>
        <taxon>Eukaryota</taxon>
        <taxon>Metazoa</taxon>
        <taxon>Chordata</taxon>
        <taxon>Craniata</taxon>
        <taxon>Vertebrata</taxon>
        <taxon>Euteleostomi</taxon>
        <taxon>Mammalia</taxon>
        <taxon>Eutheria</taxon>
        <taxon>Euarchontoglires</taxon>
        <taxon>Glires</taxon>
        <taxon>Rodentia</taxon>
        <taxon>Sciuromorpha</taxon>
        <taxon>Sciuridae</taxon>
        <taxon>Sciurinae</taxon>
        <taxon>Sciurini</taxon>
        <taxon>Sciurus</taxon>
    </lineage>
</organism>
<protein>
    <submittedName>
        <fullName evidence="3">Neuroepithelial cell-transforming gene 1 protein</fullName>
    </submittedName>
</protein>
<proteinExistence type="predicted"/>
<dbReference type="InterPro" id="IPR001849">
    <property type="entry name" value="PH_domain"/>
</dbReference>
<reference evidence="3" key="1">
    <citation type="submission" date="2020-03" db="EMBL/GenBank/DDBJ databases">
        <title>Studies in the Genomics of Life Span.</title>
        <authorList>
            <person name="Glass D."/>
        </authorList>
    </citation>
    <scope>NUCLEOTIDE SEQUENCE</scope>
    <source>
        <strain evidence="3">SUZIE</strain>
        <tissue evidence="3">Muscle</tissue>
    </source>
</reference>
<feature type="compositionally biased region" description="Basic and acidic residues" evidence="1">
    <location>
        <begin position="134"/>
        <end position="150"/>
    </location>
</feature>
<dbReference type="SUPFAM" id="SSF50729">
    <property type="entry name" value="PH domain-like"/>
    <property type="match status" value="1"/>
</dbReference>
<name>A0AA41N426_SCICA</name>
<feature type="compositionally biased region" description="Polar residues" evidence="1">
    <location>
        <begin position="107"/>
        <end position="120"/>
    </location>
</feature>
<gene>
    <name evidence="3" type="ORF">SUZIE_172610</name>
</gene>
<dbReference type="PROSITE" id="PS50003">
    <property type="entry name" value="PH_DOMAIN"/>
    <property type="match status" value="1"/>
</dbReference>
<evidence type="ECO:0000313" key="4">
    <source>
        <dbReference type="Proteomes" id="UP001166674"/>
    </source>
</evidence>
<dbReference type="InterPro" id="IPR011993">
    <property type="entry name" value="PH-like_dom_sf"/>
</dbReference>
<feature type="region of interest" description="Disordered" evidence="1">
    <location>
        <begin position="74"/>
        <end position="150"/>
    </location>
</feature>
<accession>A0AA41N426</accession>
<evidence type="ECO:0000259" key="2">
    <source>
        <dbReference type="PROSITE" id="PS50003"/>
    </source>
</evidence>
<dbReference type="Gene3D" id="2.30.29.30">
    <property type="entry name" value="Pleckstrin-homology domain (PH domain)/Phosphotyrosine-binding domain (PTB)"/>
    <property type="match status" value="1"/>
</dbReference>
<keyword evidence="4" id="KW-1185">Reference proteome</keyword>
<sequence length="150" mass="16633">MGGSFRGAFGNSDKAKNIFRVHFQDPSPGQSHTLQANDIFHKQQWFNCIRTTMAPFQQDISPAELQGLLELHEEWEENNPSAGNLRPQRRASTVSSTMQVEGDENTSEFSSSLQAAATDTKSAKAHRTQAGFQRARDKAPLSGKQKETLV</sequence>
<evidence type="ECO:0000256" key="1">
    <source>
        <dbReference type="SAM" id="MobiDB-lite"/>
    </source>
</evidence>
<feature type="domain" description="PH" evidence="2">
    <location>
        <begin position="1"/>
        <end position="54"/>
    </location>
</feature>
<dbReference type="AlphaFoldDB" id="A0AA41N426"/>
<dbReference type="Proteomes" id="UP001166674">
    <property type="component" value="Unassembled WGS sequence"/>
</dbReference>
<evidence type="ECO:0000313" key="3">
    <source>
        <dbReference type="EMBL" id="MBZ3883371.1"/>
    </source>
</evidence>